<keyword evidence="1" id="KW-0472">Membrane</keyword>
<gene>
    <name evidence="2" type="ORF">SMD27_05680</name>
</gene>
<feature type="transmembrane region" description="Helical" evidence="1">
    <location>
        <begin position="12"/>
        <end position="30"/>
    </location>
</feature>
<proteinExistence type="predicted"/>
<keyword evidence="1" id="KW-0812">Transmembrane</keyword>
<keyword evidence="1" id="KW-1133">Transmembrane helix</keyword>
<name>A0ABU5E8S4_9PROT</name>
<dbReference type="InterPro" id="IPR032126">
    <property type="entry name" value="LydA_holin"/>
</dbReference>
<feature type="transmembrane region" description="Helical" evidence="1">
    <location>
        <begin position="77"/>
        <end position="98"/>
    </location>
</feature>
<reference evidence="2 3" key="1">
    <citation type="journal article" date="2016" name="Antonie Van Leeuwenhoek">
        <title>Dongia soli sp. nov., isolated from soil from Dokdo, Korea.</title>
        <authorList>
            <person name="Kim D.U."/>
            <person name="Lee H."/>
            <person name="Kim H."/>
            <person name="Kim S.G."/>
            <person name="Ka J.O."/>
        </authorList>
    </citation>
    <scope>NUCLEOTIDE SEQUENCE [LARGE SCALE GENOMIC DNA]</scope>
    <source>
        <strain evidence="2 3">D78</strain>
    </source>
</reference>
<dbReference type="Proteomes" id="UP001279642">
    <property type="component" value="Unassembled WGS sequence"/>
</dbReference>
<dbReference type="RefSeq" id="WP_320507347.1">
    <property type="nucleotide sequence ID" value="NZ_JAXCLW010000001.1"/>
</dbReference>
<comment type="caution">
    <text evidence="2">The sequence shown here is derived from an EMBL/GenBank/DDBJ whole genome shotgun (WGS) entry which is preliminary data.</text>
</comment>
<protein>
    <submittedName>
        <fullName evidence="2">Phage holin family protein</fullName>
    </submittedName>
</protein>
<sequence>MDNLLPPDLRQAVWSFVTTLALALMGRMGWHVQQVQKRQRKFWSTHLIWELPTALASGFVADGIAEYFHLDPKPTTAVIIMVSYLGPAGIQALLTRLVDRFVGPKG</sequence>
<keyword evidence="3" id="KW-1185">Reference proteome</keyword>
<organism evidence="2 3">
    <name type="scientific">Dongia soli</name>
    <dbReference type="NCBI Taxonomy" id="600628"/>
    <lineage>
        <taxon>Bacteria</taxon>
        <taxon>Pseudomonadati</taxon>
        <taxon>Pseudomonadota</taxon>
        <taxon>Alphaproteobacteria</taxon>
        <taxon>Rhodospirillales</taxon>
        <taxon>Dongiaceae</taxon>
        <taxon>Dongia</taxon>
    </lineage>
</organism>
<evidence type="ECO:0000313" key="3">
    <source>
        <dbReference type="Proteomes" id="UP001279642"/>
    </source>
</evidence>
<dbReference type="EMBL" id="JAXCLW010000001">
    <property type="protein sequence ID" value="MDY0882322.1"/>
    <property type="molecule type" value="Genomic_DNA"/>
</dbReference>
<accession>A0ABU5E8S4</accession>
<evidence type="ECO:0000256" key="1">
    <source>
        <dbReference type="SAM" id="Phobius"/>
    </source>
</evidence>
<feature type="transmembrane region" description="Helical" evidence="1">
    <location>
        <begin position="42"/>
        <end position="65"/>
    </location>
</feature>
<dbReference type="Pfam" id="PF16083">
    <property type="entry name" value="Phage_holin_3_3"/>
    <property type="match status" value="1"/>
</dbReference>
<evidence type="ECO:0000313" key="2">
    <source>
        <dbReference type="EMBL" id="MDY0882322.1"/>
    </source>
</evidence>